<dbReference type="HOGENOM" id="CLU_2108586_0_0_1"/>
<protein>
    <submittedName>
        <fullName evidence="1">Uncharacterized protein</fullName>
    </submittedName>
</protein>
<dbReference type="EMBL" id="KB445550">
    <property type="protein sequence ID" value="EMD00994.1"/>
    <property type="molecule type" value="Genomic_DNA"/>
</dbReference>
<reference evidence="1 2" key="1">
    <citation type="journal article" date="2012" name="PLoS Pathog.">
        <title>Diverse lifestyles and strategies of plant pathogenesis encoded in the genomes of eighteen Dothideomycetes fungi.</title>
        <authorList>
            <person name="Ohm R.A."/>
            <person name="Feau N."/>
            <person name="Henrissat B."/>
            <person name="Schoch C.L."/>
            <person name="Horwitz B.A."/>
            <person name="Barry K.W."/>
            <person name="Condon B.J."/>
            <person name="Copeland A.C."/>
            <person name="Dhillon B."/>
            <person name="Glaser F."/>
            <person name="Hesse C.N."/>
            <person name="Kosti I."/>
            <person name="LaButti K."/>
            <person name="Lindquist E.A."/>
            <person name="Lucas S."/>
            <person name="Salamov A.A."/>
            <person name="Bradshaw R.E."/>
            <person name="Ciuffetti L."/>
            <person name="Hamelin R.C."/>
            <person name="Kema G.H.J."/>
            <person name="Lawrence C."/>
            <person name="Scott J.A."/>
            <person name="Spatafora J.W."/>
            <person name="Turgeon B.G."/>
            <person name="de Wit P.J.G.M."/>
            <person name="Zhong S."/>
            <person name="Goodwin S.B."/>
            <person name="Grigoriev I.V."/>
        </authorList>
    </citation>
    <scope>NUCLEOTIDE SEQUENCE [LARGE SCALE GENOMIC DNA]</scope>
    <source>
        <strain evidence="1 2">UAMH 10762</strain>
    </source>
</reference>
<accession>M2N9Y3</accession>
<evidence type="ECO:0000313" key="2">
    <source>
        <dbReference type="Proteomes" id="UP000011761"/>
    </source>
</evidence>
<keyword evidence="2" id="KW-1185">Reference proteome</keyword>
<dbReference type="GeneID" id="19107355"/>
<organism evidence="1 2">
    <name type="scientific">Baudoinia panamericana (strain UAMH 10762)</name>
    <name type="common">Angels' share fungus</name>
    <name type="synonym">Baudoinia compniacensis (strain UAMH 10762)</name>
    <dbReference type="NCBI Taxonomy" id="717646"/>
    <lineage>
        <taxon>Eukaryota</taxon>
        <taxon>Fungi</taxon>
        <taxon>Dikarya</taxon>
        <taxon>Ascomycota</taxon>
        <taxon>Pezizomycotina</taxon>
        <taxon>Dothideomycetes</taxon>
        <taxon>Dothideomycetidae</taxon>
        <taxon>Mycosphaerellales</taxon>
        <taxon>Teratosphaeriaceae</taxon>
        <taxon>Baudoinia</taxon>
    </lineage>
</organism>
<dbReference type="KEGG" id="bcom:BAUCODRAFT_118711"/>
<gene>
    <name evidence="1" type="ORF">BAUCODRAFT_118711</name>
</gene>
<dbReference type="AlphaFoldDB" id="M2N9Y3"/>
<sequence length="115" mass="13544">MPLPEEPHLCRYFTTWCFRRANDNSQNCSVSRRLQEHLELVWSLRADMLVQKQLYATSHSRYNSWQFHGLPTVSKSAQSTSQPSAGPPLQARTLRLIVHRAWCFNNYTMLDRKHL</sequence>
<name>M2N9Y3_BAUPA</name>
<dbReference type="Proteomes" id="UP000011761">
    <property type="component" value="Unassembled WGS sequence"/>
</dbReference>
<evidence type="ECO:0000313" key="1">
    <source>
        <dbReference type="EMBL" id="EMD00994.1"/>
    </source>
</evidence>
<dbReference type="RefSeq" id="XP_007672178.1">
    <property type="nucleotide sequence ID" value="XM_007673988.1"/>
</dbReference>
<proteinExistence type="predicted"/>